<dbReference type="AlphaFoldDB" id="A0A0E9N3D9"/>
<dbReference type="OrthoDB" id="824384at2"/>
<accession>A0A0E9N3D9</accession>
<keyword evidence="2" id="KW-1185">Reference proteome</keyword>
<reference evidence="1 2" key="1">
    <citation type="submission" date="2015-04" db="EMBL/GenBank/DDBJ databases">
        <title>Whole genome shotgun sequence of Flavihumibacter petaseus NBRC 106054.</title>
        <authorList>
            <person name="Miyazawa S."/>
            <person name="Hosoyama A."/>
            <person name="Hashimoto M."/>
            <person name="Noguchi M."/>
            <person name="Tsuchikane K."/>
            <person name="Ohji S."/>
            <person name="Yamazoe A."/>
            <person name="Ichikawa N."/>
            <person name="Kimura A."/>
            <person name="Fujita N."/>
        </authorList>
    </citation>
    <scope>NUCLEOTIDE SEQUENCE [LARGE SCALE GENOMIC DNA]</scope>
    <source>
        <strain evidence="1 2">NBRC 106054</strain>
    </source>
</reference>
<organism evidence="1 2">
    <name type="scientific">Flavihumibacter petaseus NBRC 106054</name>
    <dbReference type="NCBI Taxonomy" id="1220578"/>
    <lineage>
        <taxon>Bacteria</taxon>
        <taxon>Pseudomonadati</taxon>
        <taxon>Bacteroidota</taxon>
        <taxon>Chitinophagia</taxon>
        <taxon>Chitinophagales</taxon>
        <taxon>Chitinophagaceae</taxon>
        <taxon>Flavihumibacter</taxon>
    </lineage>
</organism>
<proteinExistence type="predicted"/>
<evidence type="ECO:0000313" key="2">
    <source>
        <dbReference type="Proteomes" id="UP000033121"/>
    </source>
</evidence>
<dbReference type="EMBL" id="BBWV01000003">
    <property type="protein sequence ID" value="GAO44191.1"/>
    <property type="molecule type" value="Genomic_DNA"/>
</dbReference>
<dbReference type="RefSeq" id="WP_046370152.1">
    <property type="nucleotide sequence ID" value="NZ_BBWV01000003.1"/>
</dbReference>
<gene>
    <name evidence="1" type="ORF">FPE01S_03_02290</name>
</gene>
<dbReference type="Proteomes" id="UP000033121">
    <property type="component" value="Unassembled WGS sequence"/>
</dbReference>
<evidence type="ECO:0000313" key="1">
    <source>
        <dbReference type="EMBL" id="GAO44191.1"/>
    </source>
</evidence>
<protein>
    <submittedName>
        <fullName evidence="1">Uncharacterized protein</fullName>
    </submittedName>
</protein>
<dbReference type="STRING" id="1220578.FPE01S_03_02290"/>
<name>A0A0E9N3D9_9BACT</name>
<comment type="caution">
    <text evidence="1">The sequence shown here is derived from an EMBL/GenBank/DDBJ whole genome shotgun (WGS) entry which is preliminary data.</text>
</comment>
<sequence length="203" mass="21386">MELNQIQLNNDLLQALYKHVLVLDDTTQGAPPPTSLPANTAGTVSTVPEAPAAVPASPTVQRAAAPAGPVNFLGKNQRNFTVLVHYPGIPYLPDEAFTFLGNVLNACQLHAADIAIVNTATAGFSLATVTDQLQPRQIIAFGLPANVLSAMTGWKAAQSFAPVKPAGAIQLGAPALEAFYQQGEASRPLKKQLWESLKQILGI</sequence>